<dbReference type="Proteomes" id="UP000316649">
    <property type="component" value="Unassembled WGS sequence"/>
</dbReference>
<organism evidence="2 3">
    <name type="scientific">Sedimenticola selenatireducens</name>
    <dbReference type="NCBI Taxonomy" id="191960"/>
    <lineage>
        <taxon>Bacteria</taxon>
        <taxon>Pseudomonadati</taxon>
        <taxon>Pseudomonadota</taxon>
        <taxon>Gammaproteobacteria</taxon>
        <taxon>Chromatiales</taxon>
        <taxon>Sedimenticolaceae</taxon>
        <taxon>Sedimenticola</taxon>
    </lineage>
</organism>
<dbReference type="Pfam" id="PF07963">
    <property type="entry name" value="N_methyl"/>
    <property type="match status" value="1"/>
</dbReference>
<keyword evidence="1" id="KW-0472">Membrane</keyword>
<dbReference type="InterPro" id="IPR012902">
    <property type="entry name" value="N_methyl_site"/>
</dbReference>
<feature type="transmembrane region" description="Helical" evidence="1">
    <location>
        <begin position="49"/>
        <end position="68"/>
    </location>
</feature>
<dbReference type="NCBIfam" id="TIGR02532">
    <property type="entry name" value="IV_pilin_GFxxxE"/>
    <property type="match status" value="1"/>
</dbReference>
<evidence type="ECO:0000256" key="1">
    <source>
        <dbReference type="SAM" id="Phobius"/>
    </source>
</evidence>
<dbReference type="PROSITE" id="PS00409">
    <property type="entry name" value="PROKAR_NTER_METHYL"/>
    <property type="match status" value="1"/>
</dbReference>
<name>A0A557SJR8_9GAMM</name>
<dbReference type="OrthoDB" id="5786415at2"/>
<keyword evidence="3" id="KW-1185">Reference proteome</keyword>
<comment type="caution">
    <text evidence="2">The sequence shown here is derived from an EMBL/GenBank/DDBJ whole genome shotgun (WGS) entry which is preliminary data.</text>
</comment>
<evidence type="ECO:0000313" key="2">
    <source>
        <dbReference type="EMBL" id="TVO77649.1"/>
    </source>
</evidence>
<dbReference type="SUPFAM" id="SSF54523">
    <property type="entry name" value="Pili subunits"/>
    <property type="match status" value="1"/>
</dbReference>
<keyword evidence="1" id="KW-0812">Transmembrane</keyword>
<dbReference type="AlphaFoldDB" id="A0A557SJR8"/>
<dbReference type="Gene3D" id="3.30.700.10">
    <property type="entry name" value="Glycoprotein, Type 4 Pilin"/>
    <property type="match status" value="1"/>
</dbReference>
<dbReference type="EMBL" id="VMNH01000004">
    <property type="protein sequence ID" value="TVO77649.1"/>
    <property type="molecule type" value="Genomic_DNA"/>
</dbReference>
<sequence>MQTAMQPFNDKIKRAPFGRPFLSVNDGIGVVFCRVEQGPNPFVLRKQSGFTLIELVVVLLLIGVLMAVGMPRFFNQLTFLEWGFSDEVGEALRFSQKMAVATGCDTQIAIAVASYQLNQRVNCNSGAFTVPVRLPGSDATGYTGNAPGSITLTAINLYFDSLGRPRNSTTNALLTSATPIAIGTRSVIVEPETGYIH</sequence>
<reference evidence="2 3" key="1">
    <citation type="submission" date="2019-07" db="EMBL/GenBank/DDBJ databases">
        <title>The pathways for chlorine oxyanion respiration interact through the shared metabolite chlorate.</title>
        <authorList>
            <person name="Barnum T.P."/>
            <person name="Cheng Y."/>
            <person name="Hill K.A."/>
            <person name="Lucas L.N."/>
            <person name="Carlson H.K."/>
            <person name="Coates J.D."/>
        </authorList>
    </citation>
    <scope>NUCLEOTIDE SEQUENCE [LARGE SCALE GENOMIC DNA]</scope>
    <source>
        <strain evidence="2 3">BK-1</strain>
    </source>
</reference>
<proteinExistence type="predicted"/>
<gene>
    <name evidence="2" type="ORF">FHP88_02280</name>
</gene>
<protein>
    <submittedName>
        <fullName evidence="2">Prepilin-type N-terminal cleavage/methylation domain-containing protein</fullName>
    </submittedName>
</protein>
<dbReference type="InterPro" id="IPR045584">
    <property type="entry name" value="Pilin-like"/>
</dbReference>
<keyword evidence="1" id="KW-1133">Transmembrane helix</keyword>
<evidence type="ECO:0000313" key="3">
    <source>
        <dbReference type="Proteomes" id="UP000316649"/>
    </source>
</evidence>
<accession>A0A557SJR8</accession>